<evidence type="ECO:0000256" key="6">
    <source>
        <dbReference type="ARBA" id="ARBA00047941"/>
    </source>
</evidence>
<dbReference type="SUPFAM" id="SSF53335">
    <property type="entry name" value="S-adenosyl-L-methionine-dependent methyltransferases"/>
    <property type="match status" value="1"/>
</dbReference>
<evidence type="ECO:0000256" key="3">
    <source>
        <dbReference type="ARBA" id="ARBA00034487"/>
    </source>
</evidence>
<evidence type="ECO:0000259" key="9">
    <source>
        <dbReference type="Pfam" id="PF13847"/>
    </source>
</evidence>
<dbReference type="InterPro" id="IPR026669">
    <property type="entry name" value="Arsenite_MeTrfase-like"/>
</dbReference>
<dbReference type="EC" id="2.1.1.137" evidence="4"/>
<evidence type="ECO:0000256" key="1">
    <source>
        <dbReference type="ARBA" id="ARBA00022679"/>
    </source>
</evidence>
<dbReference type="Pfam" id="PF13847">
    <property type="entry name" value="Methyltransf_31"/>
    <property type="match status" value="1"/>
</dbReference>
<comment type="caution">
    <text evidence="10">The sequence shown here is derived from an EMBL/GenBank/DDBJ whole genome shotgun (WGS) entry which is preliminary data.</text>
</comment>
<evidence type="ECO:0000256" key="4">
    <source>
        <dbReference type="ARBA" id="ARBA00034521"/>
    </source>
</evidence>
<dbReference type="GO" id="GO:0030791">
    <property type="term" value="F:arsenite methyltransferase activity"/>
    <property type="evidence" value="ECO:0007669"/>
    <property type="project" value="UniProtKB-EC"/>
</dbReference>
<evidence type="ECO:0000256" key="8">
    <source>
        <dbReference type="ARBA" id="ARBA00048428"/>
    </source>
</evidence>
<dbReference type="NCBIfam" id="NF008823">
    <property type="entry name" value="PRK11873.1"/>
    <property type="match status" value="1"/>
</dbReference>
<dbReference type="AlphaFoldDB" id="A0A1V6Z572"/>
<organism evidence="10 11">
    <name type="scientific">Penicillium nalgiovense</name>
    <dbReference type="NCBI Taxonomy" id="60175"/>
    <lineage>
        <taxon>Eukaryota</taxon>
        <taxon>Fungi</taxon>
        <taxon>Dikarya</taxon>
        <taxon>Ascomycota</taxon>
        <taxon>Pezizomycotina</taxon>
        <taxon>Eurotiomycetes</taxon>
        <taxon>Eurotiomycetidae</taxon>
        <taxon>Eurotiales</taxon>
        <taxon>Aspergillaceae</taxon>
        <taxon>Penicillium</taxon>
    </lineage>
</organism>
<accession>A0A1V6Z572</accession>
<comment type="catalytic activity">
    <reaction evidence="6">
        <text>arsenic triglutathione + [thioredoxin]-dithiol + S-adenosyl-L-methionine + 2 H2O = methylarsonous acid + [thioredoxin]-disulfide + 3 glutathione + S-adenosyl-L-homocysteine + H(+)</text>
        <dbReference type="Rhea" id="RHEA:69460"/>
        <dbReference type="Rhea" id="RHEA-COMP:10698"/>
        <dbReference type="Rhea" id="RHEA-COMP:10700"/>
        <dbReference type="ChEBI" id="CHEBI:15377"/>
        <dbReference type="ChEBI" id="CHEBI:15378"/>
        <dbReference type="ChEBI" id="CHEBI:17826"/>
        <dbReference type="ChEBI" id="CHEBI:29950"/>
        <dbReference type="ChEBI" id="CHEBI:50058"/>
        <dbReference type="ChEBI" id="CHEBI:57856"/>
        <dbReference type="ChEBI" id="CHEBI:57925"/>
        <dbReference type="ChEBI" id="CHEBI:59789"/>
        <dbReference type="ChEBI" id="CHEBI:183640"/>
        <dbReference type="EC" id="2.1.1.137"/>
    </reaction>
</comment>
<evidence type="ECO:0000256" key="7">
    <source>
        <dbReference type="ARBA" id="ARBA00047943"/>
    </source>
</evidence>
<comment type="similarity">
    <text evidence="3">Belongs to the methyltransferase superfamily. Arsenite methyltransferase family.</text>
</comment>
<dbReference type="Proteomes" id="UP000191691">
    <property type="component" value="Unassembled WGS sequence"/>
</dbReference>
<dbReference type="STRING" id="60175.A0A1V6Z572"/>
<dbReference type="EMBL" id="MOOB01000003">
    <property type="protein sequence ID" value="OQE94810.1"/>
    <property type="molecule type" value="Genomic_DNA"/>
</dbReference>
<keyword evidence="11" id="KW-1185">Reference proteome</keyword>
<dbReference type="PANTHER" id="PTHR43675:SF8">
    <property type="entry name" value="ARSENITE METHYLTRANSFERASE"/>
    <property type="match status" value="1"/>
</dbReference>
<evidence type="ECO:0000256" key="5">
    <source>
        <dbReference type="ARBA" id="ARBA00034545"/>
    </source>
</evidence>
<gene>
    <name evidence="10" type="ORF">PENNAL_c0003G05985</name>
</gene>
<proteinExistence type="inferred from homology"/>
<feature type="domain" description="Methyltransferase" evidence="9">
    <location>
        <begin position="67"/>
        <end position="215"/>
    </location>
</feature>
<dbReference type="PANTHER" id="PTHR43675">
    <property type="entry name" value="ARSENITE METHYLTRANSFERASE"/>
    <property type="match status" value="1"/>
</dbReference>
<keyword evidence="1" id="KW-0808">Transferase</keyword>
<keyword evidence="2" id="KW-0949">S-adenosyl-L-methionine</keyword>
<evidence type="ECO:0000256" key="2">
    <source>
        <dbReference type="ARBA" id="ARBA00022691"/>
    </source>
</evidence>
<dbReference type="InterPro" id="IPR029063">
    <property type="entry name" value="SAM-dependent_MTases_sf"/>
</dbReference>
<dbReference type="InterPro" id="IPR025714">
    <property type="entry name" value="Methyltranfer_dom"/>
</dbReference>
<dbReference type="OMA" id="ASQVHEY"/>
<sequence>MHSNAIYTHVQDRYGDLADRSSTSEQKRTEQRIAQAFGYEAADLSSIPQAANLGVSCGNPLALANLREGETVIDLGSGGGIDVLLASKKVGPRGKATGVDMTKSMLELARQNAEKAGASNASFVEASITSIPLPDATANCIISNCVVNLVPTVDKHLVFKEMFRLLQPGGRLAISDILTRKELPQEVTNSLSFYVGCIAGASQVHEYEKYLSEAGFKDIAIVDTRSDLNVYKSLVQEQMDLGKRSDKSEPAGCCGGAQGNNPTEGVLLEYDFNEWAGSFQIYAVKQYFRQDFKKHLIIHPASLQRIVPLLETMLHPKVQDVQFHAFGIALDHPLTG</sequence>
<dbReference type="CDD" id="cd02440">
    <property type="entry name" value="AdoMet_MTases"/>
    <property type="match status" value="1"/>
</dbReference>
<reference evidence="11" key="1">
    <citation type="journal article" date="2017" name="Nat. Microbiol.">
        <title>Global analysis of biosynthetic gene clusters reveals vast potential of secondary metabolite production in Penicillium species.</title>
        <authorList>
            <person name="Nielsen J.C."/>
            <person name="Grijseels S."/>
            <person name="Prigent S."/>
            <person name="Ji B."/>
            <person name="Dainat J."/>
            <person name="Nielsen K.F."/>
            <person name="Frisvad J.C."/>
            <person name="Workman M."/>
            <person name="Nielsen J."/>
        </authorList>
    </citation>
    <scope>NUCLEOTIDE SEQUENCE [LARGE SCALE GENOMIC DNA]</scope>
    <source>
        <strain evidence="11">IBT 13039</strain>
    </source>
</reference>
<comment type="catalytic activity">
    <reaction evidence="7">
        <text>arsenic triglutathione + 2 [thioredoxin]-dithiol + 2 S-adenosyl-L-methionine + H2O = dimethylarsinous acid + 2 [thioredoxin]-disulfide + 3 glutathione + 2 S-adenosyl-L-homocysteine + 2 H(+)</text>
        <dbReference type="Rhea" id="RHEA:69464"/>
        <dbReference type="Rhea" id="RHEA-COMP:10698"/>
        <dbReference type="Rhea" id="RHEA-COMP:10700"/>
        <dbReference type="ChEBI" id="CHEBI:15377"/>
        <dbReference type="ChEBI" id="CHEBI:15378"/>
        <dbReference type="ChEBI" id="CHEBI:23808"/>
        <dbReference type="ChEBI" id="CHEBI:29950"/>
        <dbReference type="ChEBI" id="CHEBI:50058"/>
        <dbReference type="ChEBI" id="CHEBI:57856"/>
        <dbReference type="ChEBI" id="CHEBI:57925"/>
        <dbReference type="ChEBI" id="CHEBI:59789"/>
        <dbReference type="ChEBI" id="CHEBI:183640"/>
        <dbReference type="EC" id="2.1.1.137"/>
    </reaction>
</comment>
<evidence type="ECO:0000313" key="11">
    <source>
        <dbReference type="Proteomes" id="UP000191691"/>
    </source>
</evidence>
<protein>
    <recommendedName>
        <fullName evidence="5">Arsenite methyltransferase</fullName>
        <ecNumber evidence="4">2.1.1.137</ecNumber>
    </recommendedName>
</protein>
<dbReference type="Gene3D" id="3.40.50.150">
    <property type="entry name" value="Vaccinia Virus protein VP39"/>
    <property type="match status" value="1"/>
</dbReference>
<evidence type="ECO:0000313" key="10">
    <source>
        <dbReference type="EMBL" id="OQE94810.1"/>
    </source>
</evidence>
<comment type="catalytic activity">
    <reaction evidence="8">
        <text>arsenic triglutathione + 3 [thioredoxin]-dithiol + 3 S-adenosyl-L-methionine = trimethylarsine + 3 [thioredoxin]-disulfide + 3 glutathione + 3 S-adenosyl-L-homocysteine + 3 H(+)</text>
        <dbReference type="Rhea" id="RHEA:69432"/>
        <dbReference type="Rhea" id="RHEA-COMP:10698"/>
        <dbReference type="Rhea" id="RHEA-COMP:10700"/>
        <dbReference type="ChEBI" id="CHEBI:15378"/>
        <dbReference type="ChEBI" id="CHEBI:27130"/>
        <dbReference type="ChEBI" id="CHEBI:29950"/>
        <dbReference type="ChEBI" id="CHEBI:50058"/>
        <dbReference type="ChEBI" id="CHEBI:57856"/>
        <dbReference type="ChEBI" id="CHEBI:57925"/>
        <dbReference type="ChEBI" id="CHEBI:59789"/>
        <dbReference type="ChEBI" id="CHEBI:183640"/>
        <dbReference type="EC" id="2.1.1.137"/>
    </reaction>
</comment>
<name>A0A1V6Z572_PENNA</name>